<proteinExistence type="predicted"/>
<name>A0ABY7VZB6_9BACT</name>
<feature type="signal peptide" evidence="1">
    <location>
        <begin position="1"/>
        <end position="18"/>
    </location>
</feature>
<accession>A0ABY7VZB6</accession>
<dbReference type="InterPro" id="IPR016024">
    <property type="entry name" value="ARM-type_fold"/>
</dbReference>
<evidence type="ECO:0000313" key="3">
    <source>
        <dbReference type="Proteomes" id="UP001214250"/>
    </source>
</evidence>
<dbReference type="Gene3D" id="1.25.10.10">
    <property type="entry name" value="Leucine-rich Repeat Variant"/>
    <property type="match status" value="1"/>
</dbReference>
<feature type="chain" id="PRO_5046919862" evidence="1">
    <location>
        <begin position="19"/>
        <end position="604"/>
    </location>
</feature>
<keyword evidence="3" id="KW-1185">Reference proteome</keyword>
<dbReference type="RefSeq" id="WP_274153474.1">
    <property type="nucleotide sequence ID" value="NZ_CP117812.1"/>
</dbReference>
<dbReference type="SUPFAM" id="SSF48371">
    <property type="entry name" value="ARM repeat"/>
    <property type="match status" value="2"/>
</dbReference>
<dbReference type="EMBL" id="CP117812">
    <property type="protein sequence ID" value="WDE98603.1"/>
    <property type="molecule type" value="Genomic_DNA"/>
</dbReference>
<dbReference type="Pfam" id="PF13646">
    <property type="entry name" value="HEAT_2"/>
    <property type="match status" value="1"/>
</dbReference>
<reference evidence="2 3" key="1">
    <citation type="submission" date="2023-02" db="EMBL/GenBank/DDBJ databases">
        <title>Genome sequence of Lentisphaera profundi SAORIC-696.</title>
        <authorList>
            <person name="Kim e."/>
            <person name="Cho J.-C."/>
            <person name="Choi A."/>
            <person name="Kang I."/>
        </authorList>
    </citation>
    <scope>NUCLEOTIDE SEQUENCE [LARGE SCALE GENOMIC DNA]</scope>
    <source>
        <strain evidence="2 3">SAORIC-696</strain>
    </source>
</reference>
<keyword evidence="1" id="KW-0732">Signal</keyword>
<evidence type="ECO:0000313" key="2">
    <source>
        <dbReference type="EMBL" id="WDE98603.1"/>
    </source>
</evidence>
<gene>
    <name evidence="2" type="ORF">PQO03_12220</name>
</gene>
<dbReference type="Proteomes" id="UP001214250">
    <property type="component" value="Chromosome 2"/>
</dbReference>
<protein>
    <submittedName>
        <fullName evidence="2">HEAT repeat domain-containing protein</fullName>
    </submittedName>
</protein>
<evidence type="ECO:0000256" key="1">
    <source>
        <dbReference type="SAM" id="SignalP"/>
    </source>
</evidence>
<organism evidence="2 3">
    <name type="scientific">Lentisphaera profundi</name>
    <dbReference type="NCBI Taxonomy" id="1658616"/>
    <lineage>
        <taxon>Bacteria</taxon>
        <taxon>Pseudomonadati</taxon>
        <taxon>Lentisphaerota</taxon>
        <taxon>Lentisphaeria</taxon>
        <taxon>Lentisphaerales</taxon>
        <taxon>Lentisphaeraceae</taxon>
        <taxon>Lentisphaera</taxon>
    </lineage>
</organism>
<dbReference type="InterPro" id="IPR011989">
    <property type="entry name" value="ARM-like"/>
</dbReference>
<sequence>MKKLLFISLFITSTLTIAQSSQELYQDLSKNMYDVKAQTSFNMRSYNFDKLNAAEQAAHYQAIALGLDAKNSTQLRNYMLTALQICGQQKNIPQLAALLKDKEVVGKASTALATLSDLSADNHKQVSAVAIAALPKATAETVVHLIKLCSNLKIQDQKTLALIMKLSANPKTQQSSFEALANCGHEASAGKLLGSIAEKGYLRSRNLKLTLLLAQNISASKGVILTKKVMQIIKPDEVAFYLQAQSVLLDLGQKQESVLLSDLNKPSIRRAYGAANLLLVSQDQSLQKDALLKRFQDSPNAALLYLIYKRYPTSTELSPLIAQSLNSQDSFLQKQALALVSKLPAEQMIRPLLNRLFASPKNKTLISTIVSLNISISKNLHDAWKLAPSDASKVDLITIFSERRDTASAVFFFDAIASKDKKLRISAIKELKNVVQDDTNQILDLIKTASRSEQRYLINALATDLKLDDNNIALVQKRLALKQSEASLITALGQCDNSKTLALLAPYLKNENIDLRSACVKSLGSMTSLDAGKLLLQACQDKDSKIAILATRAALTLVVNSTANNELKIDFLQQLKLKAPATETQKVDDLLKKLSTPSKKKKRR</sequence>